<name>A0A1W1VF01_9FIRM</name>
<dbReference type="InterPro" id="IPR017900">
    <property type="entry name" value="4Fe4S_Fe_S_CS"/>
</dbReference>
<gene>
    <name evidence="26" type="ORF">SAMN00808754_0537</name>
</gene>
<dbReference type="AlphaFoldDB" id="A0A1W1VF01"/>
<feature type="domain" description="4Fe-4S ferredoxin-type" evidence="25">
    <location>
        <begin position="356"/>
        <end position="384"/>
    </location>
</feature>
<dbReference type="Proteomes" id="UP000192569">
    <property type="component" value="Chromosome I"/>
</dbReference>
<evidence type="ECO:0000256" key="7">
    <source>
        <dbReference type="ARBA" id="ARBA00018101"/>
    </source>
</evidence>
<dbReference type="GO" id="GO:0004159">
    <property type="term" value="F:dihydropyrimidine dehydrogenase (NAD+) activity"/>
    <property type="evidence" value="ECO:0007669"/>
    <property type="project" value="UniProtKB-EC"/>
</dbReference>
<protein>
    <recommendedName>
        <fullName evidence="7">Dihydroorotate dehydrogenase B (NAD(+)), catalytic subunit</fullName>
        <ecNumber evidence="24">1.3.1.1</ecNumber>
        <ecNumber evidence="6">1.3.1.14</ecNumber>
    </recommendedName>
    <alternativeName>
        <fullName evidence="15">Dihydroorotate oxidase B</fullName>
    </alternativeName>
    <alternativeName>
        <fullName evidence="18">Dihydrothymine dehydrogenase</fullName>
    </alternativeName>
    <alternativeName>
        <fullName evidence="16">Dihydrouracil dehydrogenase</fullName>
    </alternativeName>
    <alternativeName>
        <fullName evidence="17">Orotate reductase (NADH)</fullName>
    </alternativeName>
</protein>
<dbReference type="GO" id="GO:0006210">
    <property type="term" value="P:thymine catabolic process"/>
    <property type="evidence" value="ECO:0007669"/>
    <property type="project" value="TreeGrafter"/>
</dbReference>
<organism evidence="26 27">
    <name type="scientific">Thermanaeromonas toyohensis ToBE</name>
    <dbReference type="NCBI Taxonomy" id="698762"/>
    <lineage>
        <taxon>Bacteria</taxon>
        <taxon>Bacillati</taxon>
        <taxon>Bacillota</taxon>
        <taxon>Clostridia</taxon>
        <taxon>Neomoorellales</taxon>
        <taxon>Neomoorellaceae</taxon>
        <taxon>Thermanaeromonas</taxon>
    </lineage>
</organism>
<evidence type="ECO:0000256" key="15">
    <source>
        <dbReference type="ARBA" id="ARBA00029718"/>
    </source>
</evidence>
<feature type="domain" description="4Fe-4S ferredoxin-type" evidence="25">
    <location>
        <begin position="327"/>
        <end position="355"/>
    </location>
</feature>
<evidence type="ECO:0000256" key="12">
    <source>
        <dbReference type="ARBA" id="ARBA00023004"/>
    </source>
</evidence>
<evidence type="ECO:0000256" key="6">
    <source>
        <dbReference type="ARBA" id="ARBA00012061"/>
    </source>
</evidence>
<dbReference type="RefSeq" id="WP_084663788.1">
    <property type="nucleotide sequence ID" value="NZ_LT838272.1"/>
</dbReference>
<keyword evidence="14" id="KW-0520">NAD</keyword>
<evidence type="ECO:0000256" key="3">
    <source>
        <dbReference type="ARBA" id="ARBA00004715"/>
    </source>
</evidence>
<comment type="pathway">
    <text evidence="3">Pyrimidine metabolism; UMP biosynthesis via de novo pathway; orotate from (S)-dihydroorotate (NAD(+) route): step 1/1.</text>
</comment>
<comment type="function">
    <text evidence="22">Involved in pyrimidine base degradation. Catalyzes physiologically the reduction of uracil to 5,6-dihydrouracil (DHU) by using NADH as a specific cosubstrate. It also catalyzes the reverse reaction and the reduction of thymine to 5,6-dihydrothymine (DHT).</text>
</comment>
<dbReference type="GO" id="GO:0051536">
    <property type="term" value="F:iron-sulfur cluster binding"/>
    <property type="evidence" value="ECO:0007669"/>
    <property type="project" value="UniProtKB-KW"/>
</dbReference>
<comment type="similarity">
    <text evidence="4">Belongs to the dihydroorotate dehydrogenase family. Type 1 subfamily.</text>
</comment>
<keyword evidence="10" id="KW-0479">Metal-binding</keyword>
<evidence type="ECO:0000256" key="2">
    <source>
        <dbReference type="ARBA" id="ARBA00003616"/>
    </source>
</evidence>
<dbReference type="Pfam" id="PF01180">
    <property type="entry name" value="DHO_dh"/>
    <property type="match status" value="1"/>
</dbReference>
<dbReference type="PANTHER" id="PTHR43073">
    <property type="entry name" value="DIHYDROPYRIMIDINE DEHYDROGENASE [NADP(+)]"/>
    <property type="match status" value="1"/>
</dbReference>
<dbReference type="SUPFAM" id="SSF54862">
    <property type="entry name" value="4Fe-4S ferredoxins"/>
    <property type="match status" value="1"/>
</dbReference>
<dbReference type="PANTHER" id="PTHR43073:SF2">
    <property type="entry name" value="DIHYDROPYRIMIDINE DEHYDROGENASE [NADP(+)]"/>
    <property type="match status" value="1"/>
</dbReference>
<evidence type="ECO:0000256" key="16">
    <source>
        <dbReference type="ARBA" id="ARBA00030119"/>
    </source>
</evidence>
<dbReference type="GO" id="GO:0005737">
    <property type="term" value="C:cytoplasm"/>
    <property type="evidence" value="ECO:0007669"/>
    <property type="project" value="InterPro"/>
</dbReference>
<dbReference type="EMBL" id="LT838272">
    <property type="protein sequence ID" value="SMB91866.1"/>
    <property type="molecule type" value="Genomic_DNA"/>
</dbReference>
<dbReference type="GO" id="GO:0004589">
    <property type="term" value="F:dihydroorotate dehydrogenase (NAD+) activity"/>
    <property type="evidence" value="ECO:0007669"/>
    <property type="project" value="UniProtKB-EC"/>
</dbReference>
<dbReference type="EC" id="1.3.1.14" evidence="6"/>
<evidence type="ECO:0000256" key="18">
    <source>
        <dbReference type="ARBA" id="ARBA00032722"/>
    </source>
</evidence>
<evidence type="ECO:0000256" key="22">
    <source>
        <dbReference type="ARBA" id="ARBA00049578"/>
    </source>
</evidence>
<evidence type="ECO:0000256" key="4">
    <source>
        <dbReference type="ARBA" id="ARBA00008008"/>
    </source>
</evidence>
<evidence type="ECO:0000256" key="14">
    <source>
        <dbReference type="ARBA" id="ARBA00023027"/>
    </source>
</evidence>
<dbReference type="InterPro" id="IPR017896">
    <property type="entry name" value="4Fe4S_Fe-S-bd"/>
</dbReference>
<comment type="similarity">
    <text evidence="5">Belongs to the dihydropyrimidine dehydrogenase family.</text>
</comment>
<dbReference type="OrthoDB" id="9794954at2"/>
<dbReference type="Pfam" id="PF14697">
    <property type="entry name" value="Fer4_21"/>
    <property type="match status" value="1"/>
</dbReference>
<evidence type="ECO:0000313" key="27">
    <source>
        <dbReference type="Proteomes" id="UP000192569"/>
    </source>
</evidence>
<keyword evidence="27" id="KW-1185">Reference proteome</keyword>
<dbReference type="GO" id="GO:0006212">
    <property type="term" value="P:uracil catabolic process"/>
    <property type="evidence" value="ECO:0007669"/>
    <property type="project" value="TreeGrafter"/>
</dbReference>
<evidence type="ECO:0000256" key="24">
    <source>
        <dbReference type="ARBA" id="ARBA00049728"/>
    </source>
</evidence>
<evidence type="ECO:0000256" key="13">
    <source>
        <dbReference type="ARBA" id="ARBA00023014"/>
    </source>
</evidence>
<comment type="function">
    <text evidence="2">Catalyzes the conversion of dihydroorotate to orotate with NAD(+) as electron acceptor.</text>
</comment>
<dbReference type="SUPFAM" id="SSF51395">
    <property type="entry name" value="FMN-linked oxidoreductases"/>
    <property type="match status" value="1"/>
</dbReference>
<evidence type="ECO:0000256" key="21">
    <source>
        <dbReference type="ARBA" id="ARBA00048996"/>
    </source>
</evidence>
<sequence length="384" mass="41833">MAELQVNFAGVNFRNPLVLASATPGWDGLRLKKAGEAGFGAVIPKTIGPIQDWAVHPRNGRLFLYRVGNRPVGMINLELFTTKTREEWIARDLALAREGGAKIFASILAMPEPEQTAELASQVEATGLVDLFELNVSCPMPASTVGMHIGKNPELTYRQVKAAKGAIKLPLSVKLTPNVADMVEIAQAAVEAGVDAITISNSIRSFAGVDIETGRPYLRGYGGYTGPAIKPIIMRHFSEVARAVKVPLSAVGGVSSWREVVEYIMLGATTVQIATTIMWEGLGKVQKILDGLSEFMDRKGYRTIEDFRGIALPYIKTVEELAQEPPRFATIDQERCNNCDICSRVCFYGAIRQEEGRTWADKASCDGCGLCVQWCPVGAIELKE</sequence>
<evidence type="ECO:0000256" key="17">
    <source>
        <dbReference type="ARBA" id="ARBA00032046"/>
    </source>
</evidence>
<dbReference type="FunFam" id="3.20.20.70:FF:000027">
    <property type="entry name" value="Dihydropyrimidine dehydrogenase [NADP(+)]"/>
    <property type="match status" value="1"/>
</dbReference>
<dbReference type="EC" id="1.3.1.1" evidence="24"/>
<comment type="subunit">
    <text evidence="23">Heterotetramer of 2 PreA and 2 PreT subunits.</text>
</comment>
<dbReference type="GO" id="GO:0046872">
    <property type="term" value="F:metal ion binding"/>
    <property type="evidence" value="ECO:0007669"/>
    <property type="project" value="UniProtKB-KW"/>
</dbReference>
<evidence type="ECO:0000256" key="20">
    <source>
        <dbReference type="ARBA" id="ARBA00048792"/>
    </source>
</evidence>
<evidence type="ECO:0000259" key="25">
    <source>
        <dbReference type="PROSITE" id="PS51379"/>
    </source>
</evidence>
<dbReference type="InterPro" id="IPR005720">
    <property type="entry name" value="Dihydroorotate_DH_cat"/>
</dbReference>
<evidence type="ECO:0000256" key="11">
    <source>
        <dbReference type="ARBA" id="ARBA00023002"/>
    </source>
</evidence>
<keyword evidence="13" id="KW-0411">Iron-sulfur</keyword>
<reference evidence="26 27" key="1">
    <citation type="submission" date="2017-04" db="EMBL/GenBank/DDBJ databases">
        <authorList>
            <person name="Afonso C.L."/>
            <person name="Miller P.J."/>
            <person name="Scott M.A."/>
            <person name="Spackman E."/>
            <person name="Goraichik I."/>
            <person name="Dimitrov K.M."/>
            <person name="Suarez D.L."/>
            <person name="Swayne D.E."/>
        </authorList>
    </citation>
    <scope>NUCLEOTIDE SEQUENCE [LARGE SCALE GENOMIC DNA]</scope>
    <source>
        <strain evidence="26 27">ToBE</strain>
    </source>
</reference>
<keyword evidence="9" id="KW-0288">FMN</keyword>
<evidence type="ECO:0000256" key="9">
    <source>
        <dbReference type="ARBA" id="ARBA00022643"/>
    </source>
</evidence>
<comment type="catalytic activity">
    <reaction evidence="20">
        <text>5,6-dihydrouracil + NAD(+) = uracil + NADH + H(+)</text>
        <dbReference type="Rhea" id="RHEA:20189"/>
        <dbReference type="ChEBI" id="CHEBI:15378"/>
        <dbReference type="ChEBI" id="CHEBI:15901"/>
        <dbReference type="ChEBI" id="CHEBI:17568"/>
        <dbReference type="ChEBI" id="CHEBI:57540"/>
        <dbReference type="ChEBI" id="CHEBI:57945"/>
        <dbReference type="EC" id="1.3.1.1"/>
    </reaction>
</comment>
<comment type="cofactor">
    <cofactor evidence="1">
        <name>FMN</name>
        <dbReference type="ChEBI" id="CHEBI:58210"/>
    </cofactor>
</comment>
<dbReference type="InterPro" id="IPR013785">
    <property type="entry name" value="Aldolase_TIM"/>
</dbReference>
<comment type="catalytic activity">
    <reaction evidence="21">
        <text>(S)-dihydroorotate + NAD(+) = orotate + NADH + H(+)</text>
        <dbReference type="Rhea" id="RHEA:13513"/>
        <dbReference type="ChEBI" id="CHEBI:15378"/>
        <dbReference type="ChEBI" id="CHEBI:30839"/>
        <dbReference type="ChEBI" id="CHEBI:30864"/>
        <dbReference type="ChEBI" id="CHEBI:57540"/>
        <dbReference type="ChEBI" id="CHEBI:57945"/>
        <dbReference type="EC" id="1.3.1.14"/>
    </reaction>
</comment>
<dbReference type="GO" id="GO:0002058">
    <property type="term" value="F:uracil binding"/>
    <property type="evidence" value="ECO:0007669"/>
    <property type="project" value="TreeGrafter"/>
</dbReference>
<proteinExistence type="inferred from homology"/>
<evidence type="ECO:0000256" key="19">
    <source>
        <dbReference type="ARBA" id="ARBA00047685"/>
    </source>
</evidence>
<evidence type="ECO:0000256" key="5">
    <source>
        <dbReference type="ARBA" id="ARBA00010804"/>
    </source>
</evidence>
<evidence type="ECO:0000256" key="1">
    <source>
        <dbReference type="ARBA" id="ARBA00001917"/>
    </source>
</evidence>
<dbReference type="GO" id="GO:0050661">
    <property type="term" value="F:NADP binding"/>
    <property type="evidence" value="ECO:0007669"/>
    <property type="project" value="TreeGrafter"/>
</dbReference>
<evidence type="ECO:0000256" key="23">
    <source>
        <dbReference type="ARBA" id="ARBA00049714"/>
    </source>
</evidence>
<keyword evidence="12" id="KW-0408">Iron</keyword>
<keyword evidence="11" id="KW-0560">Oxidoreductase</keyword>
<evidence type="ECO:0000256" key="10">
    <source>
        <dbReference type="ARBA" id="ARBA00022723"/>
    </source>
</evidence>
<accession>A0A1W1VF01</accession>
<evidence type="ECO:0000313" key="26">
    <source>
        <dbReference type="EMBL" id="SMB91866.1"/>
    </source>
</evidence>
<dbReference type="Gene3D" id="3.30.70.20">
    <property type="match status" value="1"/>
</dbReference>
<evidence type="ECO:0000256" key="8">
    <source>
        <dbReference type="ARBA" id="ARBA00022630"/>
    </source>
</evidence>
<comment type="catalytic activity">
    <reaction evidence="19">
        <text>5,6-dihydrothymine + NAD(+) = thymine + NADH + H(+)</text>
        <dbReference type="Rhea" id="RHEA:28791"/>
        <dbReference type="ChEBI" id="CHEBI:15378"/>
        <dbReference type="ChEBI" id="CHEBI:17821"/>
        <dbReference type="ChEBI" id="CHEBI:27468"/>
        <dbReference type="ChEBI" id="CHEBI:57540"/>
        <dbReference type="ChEBI" id="CHEBI:57945"/>
        <dbReference type="EC" id="1.3.1.1"/>
    </reaction>
</comment>
<keyword evidence="8" id="KW-0285">Flavoprotein</keyword>
<dbReference type="STRING" id="698762.SAMN00808754_0537"/>
<dbReference type="PROSITE" id="PS00198">
    <property type="entry name" value="4FE4S_FER_1"/>
    <property type="match status" value="1"/>
</dbReference>
<dbReference type="Gene3D" id="3.20.20.70">
    <property type="entry name" value="Aldolase class I"/>
    <property type="match status" value="1"/>
</dbReference>
<dbReference type="PROSITE" id="PS51379">
    <property type="entry name" value="4FE4S_FER_2"/>
    <property type="match status" value="2"/>
</dbReference>